<dbReference type="SUPFAM" id="SSF90123">
    <property type="entry name" value="ABC transporter transmembrane region"/>
    <property type="match status" value="1"/>
</dbReference>
<dbReference type="InterPro" id="IPR011527">
    <property type="entry name" value="ABC1_TM_dom"/>
</dbReference>
<evidence type="ECO:0000256" key="2">
    <source>
        <dbReference type="ARBA" id="ARBA00022448"/>
    </source>
</evidence>
<evidence type="ECO:0000256" key="5">
    <source>
        <dbReference type="ARBA" id="ARBA00022692"/>
    </source>
</evidence>
<evidence type="ECO:0000256" key="3">
    <source>
        <dbReference type="ARBA" id="ARBA00022475"/>
    </source>
</evidence>
<dbReference type="AlphaFoldDB" id="A0A1L2ZMS4"/>
<dbReference type="STRING" id="556325.BHE16_04755"/>
<dbReference type="InterPro" id="IPR017871">
    <property type="entry name" value="ABC_transporter-like_CS"/>
</dbReference>
<dbReference type="SUPFAM" id="SSF52540">
    <property type="entry name" value="P-loop containing nucleoside triphosphate hydrolases"/>
    <property type="match status" value="1"/>
</dbReference>
<dbReference type="InterPro" id="IPR003439">
    <property type="entry name" value="ABC_transporter-like_ATP-bd"/>
</dbReference>
<keyword evidence="3" id="KW-1003">Cell membrane</keyword>
<dbReference type="InterPro" id="IPR027417">
    <property type="entry name" value="P-loop_NTPase"/>
</dbReference>
<comment type="similarity">
    <text evidence="10">Belongs to the ABC transporter superfamily. Siderophore-Fe(3+) uptake transporter (SIUT) (TC 3.A.1.21) family.</text>
</comment>
<dbReference type="InterPro" id="IPR039421">
    <property type="entry name" value="Type_1_exporter"/>
</dbReference>
<keyword evidence="8 11" id="KW-1133">Transmembrane helix</keyword>
<dbReference type="OrthoDB" id="9806127at2"/>
<evidence type="ECO:0000256" key="1">
    <source>
        <dbReference type="ARBA" id="ARBA00004429"/>
    </source>
</evidence>
<evidence type="ECO:0000256" key="10">
    <source>
        <dbReference type="ARBA" id="ARBA00023455"/>
    </source>
</evidence>
<dbReference type="Gene3D" id="3.40.50.300">
    <property type="entry name" value="P-loop containing nucleotide triphosphate hydrolases"/>
    <property type="match status" value="1"/>
</dbReference>
<dbReference type="GO" id="GO:0005524">
    <property type="term" value="F:ATP binding"/>
    <property type="evidence" value="ECO:0007669"/>
    <property type="project" value="UniProtKB-KW"/>
</dbReference>
<gene>
    <name evidence="14" type="ORF">BHE16_04755</name>
</gene>
<dbReference type="RefSeq" id="WP_071893918.1">
    <property type="nucleotide sequence ID" value="NZ_CP018135.1"/>
</dbReference>
<dbReference type="GO" id="GO:0140359">
    <property type="term" value="F:ABC-type transporter activity"/>
    <property type="evidence" value="ECO:0007669"/>
    <property type="project" value="InterPro"/>
</dbReference>
<feature type="transmembrane region" description="Helical" evidence="11">
    <location>
        <begin position="30"/>
        <end position="53"/>
    </location>
</feature>
<keyword evidence="15" id="KW-1185">Reference proteome</keyword>
<organism evidence="14 15">
    <name type="scientific">Neomicrococcus aestuarii</name>
    <dbReference type="NCBI Taxonomy" id="556325"/>
    <lineage>
        <taxon>Bacteria</taxon>
        <taxon>Bacillati</taxon>
        <taxon>Actinomycetota</taxon>
        <taxon>Actinomycetes</taxon>
        <taxon>Micrococcales</taxon>
        <taxon>Micrococcaceae</taxon>
        <taxon>Neomicrococcus</taxon>
    </lineage>
</organism>
<dbReference type="GO" id="GO:0034040">
    <property type="term" value="F:ATPase-coupled lipid transmembrane transporter activity"/>
    <property type="evidence" value="ECO:0007669"/>
    <property type="project" value="TreeGrafter"/>
</dbReference>
<dbReference type="GO" id="GO:0005886">
    <property type="term" value="C:plasma membrane"/>
    <property type="evidence" value="ECO:0007669"/>
    <property type="project" value="UniProtKB-SubCell"/>
</dbReference>
<evidence type="ECO:0000313" key="14">
    <source>
        <dbReference type="EMBL" id="APF40439.1"/>
    </source>
</evidence>
<keyword evidence="6" id="KW-0547">Nucleotide-binding</keyword>
<name>A0A1L2ZMS4_9MICC</name>
<protein>
    <recommendedName>
        <fullName evidence="16">ABC transporter ATP-binding protein</fullName>
    </recommendedName>
</protein>
<dbReference type="Pfam" id="PF00005">
    <property type="entry name" value="ABC_tran"/>
    <property type="match status" value="1"/>
</dbReference>
<comment type="subcellular location">
    <subcellularLocation>
        <location evidence="1">Cell inner membrane</location>
        <topology evidence="1">Multi-pass membrane protein</topology>
    </subcellularLocation>
</comment>
<dbReference type="PANTHER" id="PTHR24221">
    <property type="entry name" value="ATP-BINDING CASSETTE SUB-FAMILY B"/>
    <property type="match status" value="1"/>
</dbReference>
<dbReference type="GO" id="GO:0016887">
    <property type="term" value="F:ATP hydrolysis activity"/>
    <property type="evidence" value="ECO:0007669"/>
    <property type="project" value="InterPro"/>
</dbReference>
<dbReference type="FunFam" id="3.40.50.300:FF:000221">
    <property type="entry name" value="Multidrug ABC transporter ATP-binding protein"/>
    <property type="match status" value="1"/>
</dbReference>
<keyword evidence="5 11" id="KW-0812">Transmembrane</keyword>
<evidence type="ECO:0000256" key="4">
    <source>
        <dbReference type="ARBA" id="ARBA00022519"/>
    </source>
</evidence>
<keyword evidence="9 11" id="KW-0472">Membrane</keyword>
<evidence type="ECO:0008006" key="16">
    <source>
        <dbReference type="Google" id="ProtNLM"/>
    </source>
</evidence>
<dbReference type="PROSITE" id="PS50929">
    <property type="entry name" value="ABC_TM1F"/>
    <property type="match status" value="1"/>
</dbReference>
<dbReference type="EMBL" id="CP018135">
    <property type="protein sequence ID" value="APF40439.1"/>
    <property type="molecule type" value="Genomic_DNA"/>
</dbReference>
<keyword evidence="7" id="KW-0067">ATP-binding</keyword>
<dbReference type="PROSITE" id="PS00211">
    <property type="entry name" value="ABC_TRANSPORTER_1"/>
    <property type="match status" value="1"/>
</dbReference>
<dbReference type="InterPro" id="IPR036640">
    <property type="entry name" value="ABC1_TM_sf"/>
</dbReference>
<feature type="transmembrane region" description="Helical" evidence="11">
    <location>
        <begin position="187"/>
        <end position="207"/>
    </location>
</feature>
<dbReference type="PANTHER" id="PTHR24221:SF654">
    <property type="entry name" value="ATP-BINDING CASSETTE SUB-FAMILY B MEMBER 6"/>
    <property type="match status" value="1"/>
</dbReference>
<feature type="domain" description="ABC transmembrane type-1" evidence="13">
    <location>
        <begin position="32"/>
        <end position="331"/>
    </location>
</feature>
<feature type="transmembrane region" description="Helical" evidence="11">
    <location>
        <begin position="84"/>
        <end position="110"/>
    </location>
</feature>
<dbReference type="Gene3D" id="1.20.1560.10">
    <property type="entry name" value="ABC transporter type 1, transmembrane domain"/>
    <property type="match status" value="1"/>
</dbReference>
<proteinExistence type="inferred from homology"/>
<evidence type="ECO:0000259" key="12">
    <source>
        <dbReference type="PROSITE" id="PS50893"/>
    </source>
</evidence>
<dbReference type="InterPro" id="IPR003593">
    <property type="entry name" value="AAA+_ATPase"/>
</dbReference>
<reference evidence="14 15" key="1">
    <citation type="submission" date="2016-11" db="EMBL/GenBank/DDBJ databases">
        <title>Genome sequencing of Zhihengliuella aestuarii B18 antagonistic to Plasmodiophora brassicae.</title>
        <authorList>
            <person name="Luo Y."/>
        </authorList>
    </citation>
    <scope>NUCLEOTIDE SEQUENCE [LARGE SCALE GENOMIC DNA]</scope>
    <source>
        <strain evidence="14 15">B18</strain>
    </source>
</reference>
<keyword evidence="2" id="KW-0813">Transport</keyword>
<evidence type="ECO:0000256" key="8">
    <source>
        <dbReference type="ARBA" id="ARBA00022989"/>
    </source>
</evidence>
<accession>A0A1L2ZMS4</accession>
<dbReference type="PROSITE" id="PS50893">
    <property type="entry name" value="ABC_TRANSPORTER_2"/>
    <property type="match status" value="1"/>
</dbReference>
<dbReference type="Proteomes" id="UP000183530">
    <property type="component" value="Chromosome"/>
</dbReference>
<keyword evidence="4" id="KW-0997">Cell inner membrane</keyword>
<evidence type="ECO:0000259" key="13">
    <source>
        <dbReference type="PROSITE" id="PS50929"/>
    </source>
</evidence>
<evidence type="ECO:0000256" key="9">
    <source>
        <dbReference type="ARBA" id="ARBA00023136"/>
    </source>
</evidence>
<sequence length="606" mass="65760">MFETNFLKGRWVIEDLKVVRTLLRGQSLKWMIGAIVGSVFVAGLDMLGVFMLLPLMQLLTGVDTSSGIYGSVSNFLGTNETQSLVGFFALIAGISFLLKSVAAVAFRWWLLGKTKLMEVTATSELLSRYVSATYQSHREREIASIHRNLGYSASQAFNSVVLGLISNFADLITLVGIGVILTIMSPLAAGAAVVFFGLISVLVQVLLKKHHHAVASDLSKSDLESWNAIMPSINGFRDSRLLGKSQIFVGRYKQAKLRSAAAARKFSLLSELPKYVMEIGLIAGIGLMAWILFATSTVAESLSILAVFAGAAARMIPTLNKFLATAGGVRTGRDGLRILADEVRRMDSEPTVKDVPKEDSPMSGDLVIEDLSFRYPDSEDFVLKDVSLDIPEGRSTAIVGSSGAGKSTLLDLILGLQYPTTGTITCGGVNIYADEGRWFKNLGVVPQDVYILDDTLEANIAYGLSNAEVDKEALANAIALAQLEGLVSELPEGLATRLGERGVRLSGGQRQRVGIARALYRNPSYLVFDEATSALDNETERKITETIEALSRTRTVIIVAHRLSTVRNVDNVVFMSHGQVAIQGSFDEVRRGNQEFARLVELGRLE</sequence>
<dbReference type="SMART" id="SM00382">
    <property type="entry name" value="AAA"/>
    <property type="match status" value="1"/>
</dbReference>
<evidence type="ECO:0000256" key="7">
    <source>
        <dbReference type="ARBA" id="ARBA00022840"/>
    </source>
</evidence>
<evidence type="ECO:0000256" key="11">
    <source>
        <dbReference type="SAM" id="Phobius"/>
    </source>
</evidence>
<evidence type="ECO:0000256" key="6">
    <source>
        <dbReference type="ARBA" id="ARBA00022741"/>
    </source>
</evidence>
<evidence type="ECO:0000313" key="15">
    <source>
        <dbReference type="Proteomes" id="UP000183530"/>
    </source>
</evidence>
<feature type="domain" description="ABC transporter" evidence="12">
    <location>
        <begin position="366"/>
        <end position="602"/>
    </location>
</feature>
<feature type="transmembrane region" description="Helical" evidence="11">
    <location>
        <begin position="156"/>
        <end position="181"/>
    </location>
</feature>
<dbReference type="KEGG" id="nae:BHE16_04755"/>